<feature type="domain" description="Antitoxin Xre-like helix-turn-helix" evidence="2">
    <location>
        <begin position="33"/>
        <end position="93"/>
    </location>
</feature>
<dbReference type="Proteomes" id="UP000195128">
    <property type="component" value="Unassembled WGS sequence"/>
</dbReference>
<dbReference type="AlphaFoldDB" id="A0A244ETY0"/>
<dbReference type="RefSeq" id="WP_084915750.1">
    <property type="nucleotide sequence ID" value="NZ_MTSA01000005.1"/>
</dbReference>
<proteinExistence type="predicted"/>
<evidence type="ECO:0000313" key="4">
    <source>
        <dbReference type="Proteomes" id="UP000195128"/>
    </source>
</evidence>
<feature type="domain" description="Antitoxin Xre/MbcA/ParS-like toxin-binding" evidence="1">
    <location>
        <begin position="99"/>
        <end position="137"/>
    </location>
</feature>
<dbReference type="OrthoDB" id="5824177at2"/>
<evidence type="ECO:0000259" key="1">
    <source>
        <dbReference type="Pfam" id="PF09722"/>
    </source>
</evidence>
<accession>A0A244ETY0</accession>
<dbReference type="GO" id="GO:0003677">
    <property type="term" value="F:DNA binding"/>
    <property type="evidence" value="ECO:0007669"/>
    <property type="project" value="InterPro"/>
</dbReference>
<dbReference type="InterPro" id="IPR024467">
    <property type="entry name" value="Xre/MbcA/ParS-like_toxin-bd"/>
</dbReference>
<protein>
    <submittedName>
        <fullName evidence="3">Toxin-antitoxin system antitoxin component, TIGR02293 family protein</fullName>
    </submittedName>
</protein>
<comment type="caution">
    <text evidence="3">The sequence shown here is derived from an EMBL/GenBank/DDBJ whole genome shotgun (WGS) entry which is preliminary data.</text>
</comment>
<evidence type="ECO:0000313" key="3">
    <source>
        <dbReference type="EMBL" id="OUM07912.1"/>
    </source>
</evidence>
<gene>
    <name evidence="3" type="ORF">BW686_07735</name>
</gene>
<name>A0A244ETY0_PSESX</name>
<dbReference type="Pfam" id="PF20432">
    <property type="entry name" value="Xre-like-HTH"/>
    <property type="match status" value="1"/>
</dbReference>
<sequence>MLSAATRSSSRREAAARFWLLAHQVSQRSEAERLAHIRAGFAPDWVRMVREALNPGPQQIEALFNASMSTLERRQRQQRSLDPVASERLDRVALIACHALQVFETPERAGQWMVSLDQAHGGRTPLQLCETGMGAAQAHRSLSEHEGVSAMCSNTPVEPL</sequence>
<dbReference type="EMBL" id="MTSA01000005">
    <property type="protein sequence ID" value="OUM07912.1"/>
    <property type="molecule type" value="Genomic_DNA"/>
</dbReference>
<dbReference type="Pfam" id="PF09722">
    <property type="entry name" value="Xre_MbcA_ParS_C"/>
    <property type="match status" value="1"/>
</dbReference>
<reference evidence="3 4" key="1">
    <citation type="submission" date="2017-01" db="EMBL/GenBank/DDBJ databases">
        <authorList>
            <person name="Mah S.A."/>
            <person name="Swanson W.J."/>
            <person name="Moy G.W."/>
            <person name="Vacquier V.D."/>
        </authorList>
    </citation>
    <scope>NUCLEOTIDE SEQUENCE [LARGE SCALE GENOMIC DNA]</scope>
    <source>
        <strain evidence="3">PDD-32b-74</strain>
    </source>
</reference>
<evidence type="ECO:0000259" key="2">
    <source>
        <dbReference type="Pfam" id="PF20432"/>
    </source>
</evidence>
<organism evidence="3 4">
    <name type="scientific">Pseudomonas syringae</name>
    <dbReference type="NCBI Taxonomy" id="317"/>
    <lineage>
        <taxon>Bacteria</taxon>
        <taxon>Pseudomonadati</taxon>
        <taxon>Pseudomonadota</taxon>
        <taxon>Gammaproteobacteria</taxon>
        <taxon>Pseudomonadales</taxon>
        <taxon>Pseudomonadaceae</taxon>
        <taxon>Pseudomonas</taxon>
    </lineage>
</organism>
<dbReference type="InterPro" id="IPR046847">
    <property type="entry name" value="Xre-like_HTH"/>
</dbReference>